<dbReference type="AlphaFoldDB" id="A0A8X6ISF2"/>
<name>A0A8X6ISF2_NEPPI</name>
<reference evidence="1" key="1">
    <citation type="submission" date="2020-08" db="EMBL/GenBank/DDBJ databases">
        <title>Multicomponent nature underlies the extraordinary mechanical properties of spider dragline silk.</title>
        <authorList>
            <person name="Kono N."/>
            <person name="Nakamura H."/>
            <person name="Mori M."/>
            <person name="Yoshida Y."/>
            <person name="Ohtoshi R."/>
            <person name="Malay A.D."/>
            <person name="Moran D.A.P."/>
            <person name="Tomita M."/>
            <person name="Numata K."/>
            <person name="Arakawa K."/>
        </authorList>
    </citation>
    <scope>NUCLEOTIDE SEQUENCE</scope>
</reference>
<proteinExistence type="predicted"/>
<dbReference type="Proteomes" id="UP000887013">
    <property type="component" value="Unassembled WGS sequence"/>
</dbReference>
<keyword evidence="2" id="KW-1185">Reference proteome</keyword>
<comment type="caution">
    <text evidence="1">The sequence shown here is derived from an EMBL/GenBank/DDBJ whole genome shotgun (WGS) entry which is preliminary data.</text>
</comment>
<gene>
    <name evidence="1" type="ORF">NPIL_223251</name>
</gene>
<evidence type="ECO:0000313" key="2">
    <source>
        <dbReference type="Proteomes" id="UP000887013"/>
    </source>
</evidence>
<protein>
    <submittedName>
        <fullName evidence="1">Uncharacterized protein</fullName>
    </submittedName>
</protein>
<accession>A0A8X6ISF2</accession>
<organism evidence="1 2">
    <name type="scientific">Nephila pilipes</name>
    <name type="common">Giant wood spider</name>
    <name type="synonym">Nephila maculata</name>
    <dbReference type="NCBI Taxonomy" id="299642"/>
    <lineage>
        <taxon>Eukaryota</taxon>
        <taxon>Metazoa</taxon>
        <taxon>Ecdysozoa</taxon>
        <taxon>Arthropoda</taxon>
        <taxon>Chelicerata</taxon>
        <taxon>Arachnida</taxon>
        <taxon>Araneae</taxon>
        <taxon>Araneomorphae</taxon>
        <taxon>Entelegynae</taxon>
        <taxon>Araneoidea</taxon>
        <taxon>Nephilidae</taxon>
        <taxon>Nephila</taxon>
    </lineage>
</organism>
<dbReference type="EMBL" id="BMAW01092613">
    <property type="protein sequence ID" value="GFS55822.1"/>
    <property type="molecule type" value="Genomic_DNA"/>
</dbReference>
<sequence>MMMFVQIKNNDNFSLTKKIHTARPNIKHHWSQSHRIAARYSRVVFSVIMSISHFLRDLLSALLHQRQLLASHCFDFLIRVGDVFARLRLECCREPLR</sequence>
<evidence type="ECO:0000313" key="1">
    <source>
        <dbReference type="EMBL" id="GFS55822.1"/>
    </source>
</evidence>